<dbReference type="EMBL" id="GBXM01045936">
    <property type="protein sequence ID" value="JAH62641.1"/>
    <property type="molecule type" value="Transcribed_RNA"/>
</dbReference>
<reference evidence="1" key="1">
    <citation type="submission" date="2014-11" db="EMBL/GenBank/DDBJ databases">
        <authorList>
            <person name="Amaro Gonzalez C."/>
        </authorList>
    </citation>
    <scope>NUCLEOTIDE SEQUENCE</scope>
</reference>
<evidence type="ECO:0000313" key="1">
    <source>
        <dbReference type="EMBL" id="JAH62641.1"/>
    </source>
</evidence>
<protein>
    <submittedName>
        <fullName evidence="1">Uncharacterized protein</fullName>
    </submittedName>
</protein>
<dbReference type="AlphaFoldDB" id="A0A0E9U9X3"/>
<accession>A0A0E9U9X3</accession>
<reference evidence="1" key="2">
    <citation type="journal article" date="2015" name="Fish Shellfish Immunol.">
        <title>Early steps in the European eel (Anguilla anguilla)-Vibrio vulnificus interaction in the gills: Role of the RtxA13 toxin.</title>
        <authorList>
            <person name="Callol A."/>
            <person name="Pajuelo D."/>
            <person name="Ebbesson L."/>
            <person name="Teles M."/>
            <person name="MacKenzie S."/>
            <person name="Amaro C."/>
        </authorList>
    </citation>
    <scope>NUCLEOTIDE SEQUENCE</scope>
</reference>
<sequence length="59" mass="6807">MQQQCLTWDPNLQPLRVQSPVPIMLPCHLKVNPAPPFPSQSSDEYVRTWCVTLQRCTAR</sequence>
<proteinExistence type="predicted"/>
<organism evidence="1">
    <name type="scientific">Anguilla anguilla</name>
    <name type="common">European freshwater eel</name>
    <name type="synonym">Muraena anguilla</name>
    <dbReference type="NCBI Taxonomy" id="7936"/>
    <lineage>
        <taxon>Eukaryota</taxon>
        <taxon>Metazoa</taxon>
        <taxon>Chordata</taxon>
        <taxon>Craniata</taxon>
        <taxon>Vertebrata</taxon>
        <taxon>Euteleostomi</taxon>
        <taxon>Actinopterygii</taxon>
        <taxon>Neopterygii</taxon>
        <taxon>Teleostei</taxon>
        <taxon>Anguilliformes</taxon>
        <taxon>Anguillidae</taxon>
        <taxon>Anguilla</taxon>
    </lineage>
</organism>
<name>A0A0E9U9X3_ANGAN</name>